<dbReference type="RefSeq" id="WP_113695810.1">
    <property type="nucleotide sequence ID" value="NZ_CP015163.1"/>
</dbReference>
<dbReference type="KEGG" id="aab:A4R43_33430"/>
<dbReference type="PANTHER" id="PTHR39335:SF1">
    <property type="entry name" value="BLL4220 PROTEIN"/>
    <property type="match status" value="1"/>
</dbReference>
<keyword evidence="4" id="KW-1185">Reference proteome</keyword>
<proteinExistence type="predicted"/>
<sequence>MARKRIVLSATTAVLGMAVLGACGQGTAPGGAAAPAAAEQAVVAPAAQQAAPAVKLTATEVDGLGQVLTEQGGKTLYRFDKDTASPPKSNCEGDCAKAWPPLLAGDAAPELSGVDASVVGEVTRADGTKQVTVKGWPVYTYAKDTAAGEVKGQAVGGTWYAVNPQGGKAEAQPEQQPRAQVKLTAAEVEGVGRVLTEQNGLTLYLFSKDSKKPPKSVCNGDCATTWPPLLANGTPELSGVDPNLVGKVKRDDGTEQVTVGGWPVYTYAKDAAAGQANGHGVGGTWYAMMPEGCKSEAPFVAQQGKQEQKKSEPAGSAPDSGGNGY</sequence>
<organism evidence="3 4">
    <name type="scientific">Amycolatopsis albispora</name>
    <dbReference type="NCBI Taxonomy" id="1804986"/>
    <lineage>
        <taxon>Bacteria</taxon>
        <taxon>Bacillati</taxon>
        <taxon>Actinomycetota</taxon>
        <taxon>Actinomycetes</taxon>
        <taxon>Pseudonocardiales</taxon>
        <taxon>Pseudonocardiaceae</taxon>
        <taxon>Amycolatopsis</taxon>
    </lineage>
</organism>
<accession>A0A344LFB6</accession>
<evidence type="ECO:0000313" key="4">
    <source>
        <dbReference type="Proteomes" id="UP000250434"/>
    </source>
</evidence>
<feature type="signal peptide" evidence="2">
    <location>
        <begin position="1"/>
        <end position="28"/>
    </location>
</feature>
<dbReference type="GO" id="GO:0043448">
    <property type="term" value="P:alkane catabolic process"/>
    <property type="evidence" value="ECO:0007669"/>
    <property type="project" value="TreeGrafter"/>
</dbReference>
<evidence type="ECO:0000313" key="3">
    <source>
        <dbReference type="EMBL" id="AXB46740.1"/>
    </source>
</evidence>
<name>A0A344LFB6_9PSEU</name>
<dbReference type="AlphaFoldDB" id="A0A344LFB6"/>
<dbReference type="EMBL" id="CP015163">
    <property type="protein sequence ID" value="AXB46740.1"/>
    <property type="molecule type" value="Genomic_DNA"/>
</dbReference>
<dbReference type="Pfam" id="PF03640">
    <property type="entry name" value="Lipoprotein_15"/>
    <property type="match status" value="4"/>
</dbReference>
<evidence type="ECO:0000256" key="1">
    <source>
        <dbReference type="SAM" id="MobiDB-lite"/>
    </source>
</evidence>
<feature type="chain" id="PRO_5038347815" description="Lipoprotein" evidence="2">
    <location>
        <begin position="29"/>
        <end position="325"/>
    </location>
</feature>
<protein>
    <recommendedName>
        <fullName evidence="5">Lipoprotein</fullName>
    </recommendedName>
</protein>
<evidence type="ECO:0000256" key="2">
    <source>
        <dbReference type="SAM" id="SignalP"/>
    </source>
</evidence>
<evidence type="ECO:0008006" key="5">
    <source>
        <dbReference type="Google" id="ProtNLM"/>
    </source>
</evidence>
<feature type="region of interest" description="Disordered" evidence="1">
    <location>
        <begin position="297"/>
        <end position="325"/>
    </location>
</feature>
<dbReference type="PANTHER" id="PTHR39335">
    <property type="entry name" value="BLL4220 PROTEIN"/>
    <property type="match status" value="1"/>
</dbReference>
<dbReference type="OrthoDB" id="597632at2"/>
<dbReference type="InterPro" id="IPR005297">
    <property type="entry name" value="Lipoprotein_repeat"/>
</dbReference>
<gene>
    <name evidence="3" type="ORF">A4R43_33430</name>
</gene>
<reference evidence="3 4" key="1">
    <citation type="submission" date="2016-04" db="EMBL/GenBank/DDBJ databases">
        <title>Complete genome sequence and analysis of deep-sea sediment isolate, Amycolatopsis sp. WP1.</title>
        <authorList>
            <person name="Wang H."/>
            <person name="Chen S."/>
            <person name="Wu Q."/>
        </authorList>
    </citation>
    <scope>NUCLEOTIDE SEQUENCE [LARGE SCALE GENOMIC DNA]</scope>
    <source>
        <strain evidence="3 4">WP1</strain>
    </source>
</reference>
<dbReference type="PROSITE" id="PS51257">
    <property type="entry name" value="PROKAR_LIPOPROTEIN"/>
    <property type="match status" value="1"/>
</dbReference>
<dbReference type="Proteomes" id="UP000250434">
    <property type="component" value="Chromosome"/>
</dbReference>
<keyword evidence="2" id="KW-0732">Signal</keyword>